<gene>
    <name evidence="2" type="ORF">IQ217_15295</name>
</gene>
<protein>
    <submittedName>
        <fullName evidence="2">Uncharacterized protein</fullName>
    </submittedName>
</protein>
<evidence type="ECO:0000313" key="3">
    <source>
        <dbReference type="Proteomes" id="UP000658720"/>
    </source>
</evidence>
<dbReference type="EMBL" id="JADEVV010000052">
    <property type="protein sequence ID" value="MBE9255178.1"/>
    <property type="molecule type" value="Genomic_DNA"/>
</dbReference>
<dbReference type="RefSeq" id="WP_194020605.1">
    <property type="nucleotide sequence ID" value="NZ_JADEVV010000052.1"/>
</dbReference>
<evidence type="ECO:0000313" key="2">
    <source>
        <dbReference type="EMBL" id="MBE9255178.1"/>
    </source>
</evidence>
<feature type="chain" id="PRO_5045636869" evidence="1">
    <location>
        <begin position="29"/>
        <end position="171"/>
    </location>
</feature>
<accession>A0ABR9VUZ4</accession>
<reference evidence="2 3" key="1">
    <citation type="submission" date="2020-10" db="EMBL/GenBank/DDBJ databases">
        <authorList>
            <person name="Castelo-Branco R."/>
            <person name="Eusebio N."/>
            <person name="Adriana R."/>
            <person name="Vieira A."/>
            <person name="Brugerolle De Fraissinette N."/>
            <person name="Rezende De Castro R."/>
            <person name="Schneider M.P."/>
            <person name="Vasconcelos V."/>
            <person name="Leao P.N."/>
        </authorList>
    </citation>
    <scope>NUCLEOTIDE SEQUENCE [LARGE SCALE GENOMIC DNA]</scope>
    <source>
        <strain evidence="2 3">LEGE 00031</strain>
    </source>
</reference>
<feature type="signal peptide" evidence="1">
    <location>
        <begin position="1"/>
        <end position="28"/>
    </location>
</feature>
<comment type="caution">
    <text evidence="2">The sequence shown here is derived from an EMBL/GenBank/DDBJ whole genome shotgun (WGS) entry which is preliminary data.</text>
</comment>
<keyword evidence="3" id="KW-1185">Reference proteome</keyword>
<dbReference type="Proteomes" id="UP000658720">
    <property type="component" value="Unassembled WGS sequence"/>
</dbReference>
<organism evidence="2 3">
    <name type="scientific">Synechocystis salina LEGE 00031</name>
    <dbReference type="NCBI Taxonomy" id="1828736"/>
    <lineage>
        <taxon>Bacteria</taxon>
        <taxon>Bacillati</taxon>
        <taxon>Cyanobacteriota</taxon>
        <taxon>Cyanophyceae</taxon>
        <taxon>Synechococcales</taxon>
        <taxon>Merismopediaceae</taxon>
        <taxon>Synechocystis</taxon>
    </lineage>
</organism>
<keyword evidence="1" id="KW-0732">Signal</keyword>
<sequence length="171" mass="17931">MFTKFNQVLLASGLVIGSAVMLSPAAFAQTSDGGEVTGNIAAVQTVDFIPQVSVAVTANLANQTLPFGTLEAESNVTWDMEVKSANAGLLEHIDDPTQTISYELEVAQVTDLGTSAGFVTFINPNTDYPVYDGGTNSTGLTTTNVNLKLGNTTSKKAGNYTDNITFTISPQ</sequence>
<name>A0ABR9VUZ4_9SYNC</name>
<evidence type="ECO:0000256" key="1">
    <source>
        <dbReference type="SAM" id="SignalP"/>
    </source>
</evidence>
<proteinExistence type="predicted"/>